<dbReference type="Proteomes" id="UP000677804">
    <property type="component" value="Chromosome"/>
</dbReference>
<evidence type="ECO:0008006" key="4">
    <source>
        <dbReference type="Google" id="ProtNLM"/>
    </source>
</evidence>
<feature type="transmembrane region" description="Helical" evidence="1">
    <location>
        <begin position="192"/>
        <end position="209"/>
    </location>
</feature>
<dbReference type="RefSeq" id="WP_207339986.1">
    <property type="nucleotide sequence ID" value="NZ_CP074405.1"/>
</dbReference>
<dbReference type="EMBL" id="CP074405">
    <property type="protein sequence ID" value="QVI62320.1"/>
    <property type="molecule type" value="Genomic_DNA"/>
</dbReference>
<keyword evidence="1" id="KW-1133">Transmembrane helix</keyword>
<keyword evidence="1" id="KW-0812">Transmembrane</keyword>
<feature type="transmembrane region" description="Helical" evidence="1">
    <location>
        <begin position="20"/>
        <end position="39"/>
    </location>
</feature>
<reference evidence="2 3" key="1">
    <citation type="submission" date="2021-05" db="EMBL/GenBank/DDBJ databases">
        <title>Novel species in genus Cellulomonas.</title>
        <authorList>
            <person name="Zhang G."/>
        </authorList>
    </citation>
    <scope>NUCLEOTIDE SEQUENCE [LARGE SCALE GENOMIC DNA]</scope>
    <source>
        <strain evidence="3">zg-ZUI222</strain>
    </source>
</reference>
<organism evidence="2 3">
    <name type="scientific">Cellulomonas wangleii</name>
    <dbReference type="NCBI Taxonomy" id="2816956"/>
    <lineage>
        <taxon>Bacteria</taxon>
        <taxon>Bacillati</taxon>
        <taxon>Actinomycetota</taxon>
        <taxon>Actinomycetes</taxon>
        <taxon>Micrococcales</taxon>
        <taxon>Cellulomonadaceae</taxon>
        <taxon>Cellulomonas</taxon>
    </lineage>
</organism>
<evidence type="ECO:0000313" key="2">
    <source>
        <dbReference type="EMBL" id="QVI62320.1"/>
    </source>
</evidence>
<accession>A0ABX8D654</accession>
<feature type="transmembrane region" description="Helical" evidence="1">
    <location>
        <begin position="59"/>
        <end position="82"/>
    </location>
</feature>
<feature type="transmembrane region" description="Helical" evidence="1">
    <location>
        <begin position="215"/>
        <end position="238"/>
    </location>
</feature>
<feature type="transmembrane region" description="Helical" evidence="1">
    <location>
        <begin position="136"/>
        <end position="156"/>
    </location>
</feature>
<feature type="transmembrane region" description="Helical" evidence="1">
    <location>
        <begin position="111"/>
        <end position="130"/>
    </location>
</feature>
<evidence type="ECO:0000256" key="1">
    <source>
        <dbReference type="SAM" id="Phobius"/>
    </source>
</evidence>
<name>A0ABX8D654_9CELL</name>
<keyword evidence="3" id="KW-1185">Reference proteome</keyword>
<protein>
    <recommendedName>
        <fullName evidence="4">DUF1648 domain-containing protein</fullName>
    </recommendedName>
</protein>
<sequence length="243" mass="25148">MHHETTTAGAPDRTFPTRGVTVAAVGLVAMAGLSAYVWGRLPWVLTLEGGGQDGADAHVPKLVLVALLPLVLLGIGGVLLLAQRARARVAKAASIPLWRTAETDRRSVDTALSILTPVVVALHVFFLSLASGDERTGRVVVAAVLALVAIVIGNALPKVPVPDAAASRAMLLDERPTLDRLLMAARRGQRRAGAVVVVLGLLALVLAFVDPTVSLGVSVLAVVAMGVVTGVVVLRTAIRSTRA</sequence>
<gene>
    <name evidence="2" type="ORF">KG103_18270</name>
</gene>
<keyword evidence="1" id="KW-0472">Membrane</keyword>
<proteinExistence type="predicted"/>
<evidence type="ECO:0000313" key="3">
    <source>
        <dbReference type="Proteomes" id="UP000677804"/>
    </source>
</evidence>